<dbReference type="KEGG" id="pcz:PCL1606_26020"/>
<evidence type="ECO:0000313" key="1">
    <source>
        <dbReference type="EMBL" id="AKA24054.1"/>
    </source>
</evidence>
<organism evidence="1 2">
    <name type="scientific">Pseudomonas chlororaphis</name>
    <dbReference type="NCBI Taxonomy" id="587753"/>
    <lineage>
        <taxon>Bacteria</taxon>
        <taxon>Pseudomonadati</taxon>
        <taxon>Pseudomonadota</taxon>
        <taxon>Gammaproteobacteria</taxon>
        <taxon>Pseudomonadales</taxon>
        <taxon>Pseudomonadaceae</taxon>
        <taxon>Pseudomonas</taxon>
    </lineage>
</organism>
<accession>A0A0D5XZA4</accession>
<dbReference type="AlphaFoldDB" id="A0A0D5XZA4"/>
<dbReference type="EMBL" id="CP011110">
    <property type="protein sequence ID" value="AKA24054.1"/>
    <property type="molecule type" value="Genomic_DNA"/>
</dbReference>
<evidence type="ECO:0000313" key="2">
    <source>
        <dbReference type="Proteomes" id="UP000032748"/>
    </source>
</evidence>
<dbReference type="Proteomes" id="UP000032748">
    <property type="component" value="Chromosome"/>
</dbReference>
<name>A0A0D5XZA4_9PSED</name>
<sequence length="41" mass="4059">MQGGVHEGGHCCFLGAGLSRCRHATCAGAARETGAAGVRVC</sequence>
<reference evidence="1 2" key="1">
    <citation type="journal article" date="2015" name="Mol. Plant Microbe Interact.">
        <title>Comparative Genomic Analysis of Pseudomonas chlororaphis PCL1606 Reveals New Insight into Antifungal Compounds Involved in Biocontrol.</title>
        <authorList>
            <person name="Calderon C.E."/>
            <person name="Ramos C."/>
            <person name="de Vicente A."/>
            <person name="Cazorla F.M."/>
        </authorList>
    </citation>
    <scope>NUCLEOTIDE SEQUENCE [LARGE SCALE GENOMIC DNA]</scope>
    <source>
        <strain evidence="1 2">PCL1606</strain>
    </source>
</reference>
<gene>
    <name evidence="1" type="ORF">PCL1606_26020</name>
</gene>
<proteinExistence type="predicted"/>
<protein>
    <submittedName>
        <fullName evidence="1">Uncharacterized protein</fullName>
    </submittedName>
</protein>